<keyword evidence="9" id="KW-1185">Reference proteome</keyword>
<evidence type="ECO:0000256" key="2">
    <source>
        <dbReference type="ARBA" id="ARBA00022908"/>
    </source>
</evidence>
<evidence type="ECO:0000259" key="7">
    <source>
        <dbReference type="PROSITE" id="PS51736"/>
    </source>
</evidence>
<dbReference type="CDD" id="cd00569">
    <property type="entry name" value="HTH_Hin_like"/>
    <property type="match status" value="1"/>
</dbReference>
<keyword evidence="3" id="KW-0238">DNA-binding</keyword>
<dbReference type="PANTHER" id="PTHR30461:SF26">
    <property type="entry name" value="RESOLVASE HOMOLOG YNEB"/>
    <property type="match status" value="1"/>
</dbReference>
<evidence type="ECO:0000256" key="6">
    <source>
        <dbReference type="PROSITE-ProRule" id="PRU10137"/>
    </source>
</evidence>
<feature type="domain" description="Resolvase/invertase-type recombinase catalytic" evidence="7">
    <location>
        <begin position="1"/>
        <end position="136"/>
    </location>
</feature>
<dbReference type="Pfam" id="PF13936">
    <property type="entry name" value="HTH_38"/>
    <property type="match status" value="1"/>
</dbReference>
<gene>
    <name evidence="8" type="primary">tnpR</name>
    <name evidence="8" type="ORF">ROA7450_03987</name>
</gene>
<dbReference type="PROSITE" id="PS00397">
    <property type="entry name" value="RECOMBINASES_1"/>
    <property type="match status" value="1"/>
</dbReference>
<dbReference type="RefSeq" id="WP_085807638.1">
    <property type="nucleotide sequence ID" value="NZ_FWFX01000019.1"/>
</dbReference>
<dbReference type="GO" id="GO:0003677">
    <property type="term" value="F:DNA binding"/>
    <property type="evidence" value="ECO:0007669"/>
    <property type="project" value="UniProtKB-KW"/>
</dbReference>
<feature type="active site" description="O-(5'-phospho-DNA)-serine intermediate" evidence="5 6">
    <location>
        <position position="9"/>
    </location>
</feature>
<dbReference type="SUPFAM" id="SSF46689">
    <property type="entry name" value="Homeodomain-like"/>
    <property type="match status" value="1"/>
</dbReference>
<dbReference type="CDD" id="cd03768">
    <property type="entry name" value="SR_ResInv"/>
    <property type="match status" value="1"/>
</dbReference>
<dbReference type="Gene3D" id="1.10.10.60">
    <property type="entry name" value="Homeodomain-like"/>
    <property type="match status" value="1"/>
</dbReference>
<sequence length="182" mass="20026">MLIGYARVSTQSQNLDRQIGALNGAGVDRIFREKATAKTVKGRPQLEKAIDALGTDDVLVIAEWDRATRSMADGIKIMTRLADRGAAIRVLDKPWLDLTTPIGQGLLALLSSMAQDERERIVRRANEGREAAKARGVRFGPKPKLTEHQRELALKRLADGESCRSIAKDLGVAHTTISRMKD</sequence>
<evidence type="ECO:0000313" key="9">
    <source>
        <dbReference type="Proteomes" id="UP000193061"/>
    </source>
</evidence>
<dbReference type="PANTHER" id="PTHR30461">
    <property type="entry name" value="DNA-INVERTASE FROM LAMBDOID PROPHAGE"/>
    <property type="match status" value="1"/>
</dbReference>
<evidence type="ECO:0000256" key="3">
    <source>
        <dbReference type="ARBA" id="ARBA00023125"/>
    </source>
</evidence>
<dbReference type="GO" id="GO:0000150">
    <property type="term" value="F:DNA strand exchange activity"/>
    <property type="evidence" value="ECO:0007669"/>
    <property type="project" value="InterPro"/>
</dbReference>
<reference evidence="8 9" key="1">
    <citation type="submission" date="2017-03" db="EMBL/GenBank/DDBJ databases">
        <authorList>
            <person name="Afonso C.L."/>
            <person name="Miller P.J."/>
            <person name="Scott M.A."/>
            <person name="Spackman E."/>
            <person name="Goraichik I."/>
            <person name="Dimitrov K.M."/>
            <person name="Suarez D.L."/>
            <person name="Swayne D.E."/>
        </authorList>
    </citation>
    <scope>NUCLEOTIDE SEQUENCE [LARGE SCALE GENOMIC DNA]</scope>
    <source>
        <strain evidence="8 9">CECT 7450</strain>
    </source>
</reference>
<dbReference type="GO" id="GO:0015074">
    <property type="term" value="P:DNA integration"/>
    <property type="evidence" value="ECO:0007669"/>
    <property type="project" value="UniProtKB-KW"/>
</dbReference>
<keyword evidence="2" id="KW-0229">DNA integration</keyword>
<dbReference type="InterPro" id="IPR006119">
    <property type="entry name" value="Resolv_N"/>
</dbReference>
<dbReference type="AlphaFoldDB" id="A0A1X7A9C0"/>
<keyword evidence="4" id="KW-0233">DNA recombination</keyword>
<dbReference type="InterPro" id="IPR006118">
    <property type="entry name" value="Recombinase_CS"/>
</dbReference>
<dbReference type="Gene3D" id="3.40.50.1390">
    <property type="entry name" value="Resolvase, N-terminal catalytic domain"/>
    <property type="match status" value="1"/>
</dbReference>
<dbReference type="SUPFAM" id="SSF53041">
    <property type="entry name" value="Resolvase-like"/>
    <property type="match status" value="1"/>
</dbReference>
<dbReference type="Proteomes" id="UP000193061">
    <property type="component" value="Unassembled WGS sequence"/>
</dbReference>
<comment type="similarity">
    <text evidence="1">Belongs to the site-specific recombinase resolvase family.</text>
</comment>
<dbReference type="Pfam" id="PF00239">
    <property type="entry name" value="Resolvase"/>
    <property type="match status" value="1"/>
</dbReference>
<evidence type="ECO:0000256" key="4">
    <source>
        <dbReference type="ARBA" id="ARBA00023172"/>
    </source>
</evidence>
<evidence type="ECO:0000313" key="8">
    <source>
        <dbReference type="EMBL" id="SLN72102.1"/>
    </source>
</evidence>
<organism evidence="8 9">
    <name type="scientific">Roseovarius albus</name>
    <dbReference type="NCBI Taxonomy" id="1247867"/>
    <lineage>
        <taxon>Bacteria</taxon>
        <taxon>Pseudomonadati</taxon>
        <taxon>Pseudomonadota</taxon>
        <taxon>Alphaproteobacteria</taxon>
        <taxon>Rhodobacterales</taxon>
        <taxon>Roseobacteraceae</taxon>
        <taxon>Roseovarius</taxon>
    </lineage>
</organism>
<name>A0A1X7A9C0_9RHOB</name>
<dbReference type="InterPro" id="IPR036162">
    <property type="entry name" value="Resolvase-like_N_sf"/>
</dbReference>
<dbReference type="SMART" id="SM00857">
    <property type="entry name" value="Resolvase"/>
    <property type="match status" value="1"/>
</dbReference>
<dbReference type="InterPro" id="IPR050639">
    <property type="entry name" value="SSR_resolvase"/>
</dbReference>
<protein>
    <submittedName>
        <fullName evidence="8">Transposon gamma-delta resolvase</fullName>
    </submittedName>
</protein>
<dbReference type="OrthoDB" id="2290206at2"/>
<dbReference type="EMBL" id="FWFX01000019">
    <property type="protein sequence ID" value="SLN72102.1"/>
    <property type="molecule type" value="Genomic_DNA"/>
</dbReference>
<evidence type="ECO:0000256" key="5">
    <source>
        <dbReference type="PIRSR" id="PIRSR606118-50"/>
    </source>
</evidence>
<proteinExistence type="inferred from homology"/>
<evidence type="ECO:0000256" key="1">
    <source>
        <dbReference type="ARBA" id="ARBA00009913"/>
    </source>
</evidence>
<dbReference type="InterPro" id="IPR025246">
    <property type="entry name" value="IS30-like_HTH"/>
</dbReference>
<dbReference type="PROSITE" id="PS51736">
    <property type="entry name" value="RECOMBINASES_3"/>
    <property type="match status" value="1"/>
</dbReference>
<dbReference type="InterPro" id="IPR009057">
    <property type="entry name" value="Homeodomain-like_sf"/>
</dbReference>
<accession>A0A1X7A9C0</accession>